<dbReference type="Pfam" id="PF02417">
    <property type="entry name" value="Chromate_transp"/>
    <property type="match status" value="1"/>
</dbReference>
<comment type="subcellular location">
    <subcellularLocation>
        <location evidence="1">Cell membrane</location>
        <topology evidence="1">Multi-pass membrane protein</topology>
    </subcellularLocation>
</comment>
<keyword evidence="4 7" id="KW-0812">Transmembrane</keyword>
<sequence>MTLVLQILLTFSILSLVAIGGANAVLPEMHRQLVELHGWLDDATFSQLYALAQAAPGPNILVASVMGWRIAGGPGLAAATLGMLVPAAVLAWGMAGLTQRLRGAPWLKPAQGGLVPVAIGLILAAGITMAQATHGSAHSQGVMPLLLVAVASVFVWRTDYSPLWMLAGGGVMGALLLG</sequence>
<feature type="transmembrane region" description="Helical" evidence="7">
    <location>
        <begin position="75"/>
        <end position="93"/>
    </location>
</feature>
<feature type="transmembrane region" description="Helical" evidence="7">
    <location>
        <begin position="48"/>
        <end position="68"/>
    </location>
</feature>
<dbReference type="Proteomes" id="UP000600101">
    <property type="component" value="Unassembled WGS sequence"/>
</dbReference>
<protein>
    <submittedName>
        <fullName evidence="8">Chromate transporter</fullName>
    </submittedName>
</protein>
<proteinExistence type="inferred from homology"/>
<evidence type="ECO:0000256" key="6">
    <source>
        <dbReference type="ARBA" id="ARBA00023136"/>
    </source>
</evidence>
<dbReference type="PANTHER" id="PTHR43663:SF1">
    <property type="entry name" value="CHROMATE TRANSPORTER"/>
    <property type="match status" value="1"/>
</dbReference>
<keyword evidence="9" id="KW-1185">Reference proteome</keyword>
<keyword evidence="3" id="KW-1003">Cell membrane</keyword>
<accession>A0A9X0QVY2</accession>
<organism evidence="8 9">
    <name type="scientific">Siccirubricoccus deserti</name>
    <dbReference type="NCBI Taxonomy" id="2013562"/>
    <lineage>
        <taxon>Bacteria</taxon>
        <taxon>Pseudomonadati</taxon>
        <taxon>Pseudomonadota</taxon>
        <taxon>Alphaproteobacteria</taxon>
        <taxon>Acetobacterales</taxon>
        <taxon>Roseomonadaceae</taxon>
        <taxon>Siccirubricoccus</taxon>
    </lineage>
</organism>
<dbReference type="EMBL" id="JACOMF010000005">
    <property type="protein sequence ID" value="MBC4014885.1"/>
    <property type="molecule type" value="Genomic_DNA"/>
</dbReference>
<dbReference type="AlphaFoldDB" id="A0A9X0QVY2"/>
<dbReference type="GO" id="GO:0015109">
    <property type="term" value="F:chromate transmembrane transporter activity"/>
    <property type="evidence" value="ECO:0007669"/>
    <property type="project" value="InterPro"/>
</dbReference>
<feature type="transmembrane region" description="Helical" evidence="7">
    <location>
        <begin position="137"/>
        <end position="156"/>
    </location>
</feature>
<feature type="transmembrane region" description="Helical" evidence="7">
    <location>
        <begin position="113"/>
        <end position="130"/>
    </location>
</feature>
<evidence type="ECO:0000256" key="5">
    <source>
        <dbReference type="ARBA" id="ARBA00022989"/>
    </source>
</evidence>
<dbReference type="PANTHER" id="PTHR43663">
    <property type="entry name" value="CHROMATE TRANSPORT PROTEIN-RELATED"/>
    <property type="match status" value="1"/>
</dbReference>
<evidence type="ECO:0000313" key="9">
    <source>
        <dbReference type="Proteomes" id="UP000600101"/>
    </source>
</evidence>
<reference evidence="8" key="1">
    <citation type="submission" date="2020-08" db="EMBL/GenBank/DDBJ databases">
        <authorList>
            <person name="Hu Y."/>
            <person name="Nguyen S.V."/>
            <person name="Li F."/>
            <person name="Fanning S."/>
        </authorList>
    </citation>
    <scope>NUCLEOTIDE SEQUENCE</scope>
    <source>
        <strain evidence="8">SYSU D8009</strain>
    </source>
</reference>
<evidence type="ECO:0000313" key="8">
    <source>
        <dbReference type="EMBL" id="MBC4014885.1"/>
    </source>
</evidence>
<dbReference type="InterPro" id="IPR052518">
    <property type="entry name" value="CHR_Transporter"/>
</dbReference>
<keyword evidence="5 7" id="KW-1133">Transmembrane helix</keyword>
<evidence type="ECO:0000256" key="3">
    <source>
        <dbReference type="ARBA" id="ARBA00022475"/>
    </source>
</evidence>
<dbReference type="GO" id="GO:0005886">
    <property type="term" value="C:plasma membrane"/>
    <property type="evidence" value="ECO:0007669"/>
    <property type="project" value="UniProtKB-SubCell"/>
</dbReference>
<comment type="caution">
    <text evidence="8">The sequence shown here is derived from an EMBL/GenBank/DDBJ whole genome shotgun (WGS) entry which is preliminary data.</text>
</comment>
<name>A0A9X0QVY2_9PROT</name>
<gene>
    <name evidence="8" type="ORF">H7965_06060</name>
</gene>
<comment type="similarity">
    <text evidence="2">Belongs to the chromate ion transporter (CHR) (TC 2.A.51) family.</text>
</comment>
<keyword evidence="6 7" id="KW-0472">Membrane</keyword>
<evidence type="ECO:0000256" key="7">
    <source>
        <dbReference type="SAM" id="Phobius"/>
    </source>
</evidence>
<dbReference type="InterPro" id="IPR003370">
    <property type="entry name" value="Chromate_transpt"/>
</dbReference>
<evidence type="ECO:0000256" key="1">
    <source>
        <dbReference type="ARBA" id="ARBA00004651"/>
    </source>
</evidence>
<evidence type="ECO:0000256" key="2">
    <source>
        <dbReference type="ARBA" id="ARBA00005262"/>
    </source>
</evidence>
<dbReference type="RefSeq" id="WP_186769664.1">
    <property type="nucleotide sequence ID" value="NZ_JACOMF010000005.1"/>
</dbReference>
<evidence type="ECO:0000256" key="4">
    <source>
        <dbReference type="ARBA" id="ARBA00022692"/>
    </source>
</evidence>